<dbReference type="PROSITE" id="PS50950">
    <property type="entry name" value="ZF_THAP"/>
    <property type="match status" value="1"/>
</dbReference>
<dbReference type="InterPro" id="IPR027805">
    <property type="entry name" value="Transposase_HTH_dom"/>
</dbReference>
<evidence type="ECO:0000256" key="2">
    <source>
        <dbReference type="ARBA" id="ARBA00022723"/>
    </source>
</evidence>
<dbReference type="SMART" id="SM00692">
    <property type="entry name" value="DM3"/>
    <property type="match status" value="1"/>
</dbReference>
<protein>
    <recommendedName>
        <fullName evidence="8">THAP-type domain-containing protein</fullName>
    </recommendedName>
</protein>
<keyword evidence="7" id="KW-0175">Coiled coil</keyword>
<dbReference type="Pfam" id="PF13359">
    <property type="entry name" value="DDE_Tnp_4"/>
    <property type="match status" value="1"/>
</dbReference>
<keyword evidence="5 6" id="KW-0238">DNA-binding</keyword>
<dbReference type="Pfam" id="PF05485">
    <property type="entry name" value="THAP"/>
    <property type="match status" value="1"/>
</dbReference>
<evidence type="ECO:0000256" key="1">
    <source>
        <dbReference type="ARBA" id="ARBA00001968"/>
    </source>
</evidence>
<reference evidence="9 10" key="1">
    <citation type="submission" date="2022-05" db="EMBL/GenBank/DDBJ databases">
        <authorList>
            <consortium name="Genoscope - CEA"/>
            <person name="William W."/>
        </authorList>
    </citation>
    <scope>NUCLEOTIDE SEQUENCE [LARGE SCALE GENOMIC DNA]</scope>
</reference>
<keyword evidence="3 6" id="KW-0863">Zinc-finger</keyword>
<evidence type="ECO:0000313" key="10">
    <source>
        <dbReference type="Proteomes" id="UP001159405"/>
    </source>
</evidence>
<gene>
    <name evidence="9" type="ORF">PLOB_00013274</name>
</gene>
<dbReference type="InterPro" id="IPR027806">
    <property type="entry name" value="HARBI1_dom"/>
</dbReference>
<accession>A0ABN8R0Z3</accession>
<dbReference type="InterPro" id="IPR006612">
    <property type="entry name" value="THAP_Znf"/>
</dbReference>
<feature type="coiled-coil region" evidence="7">
    <location>
        <begin position="138"/>
        <end position="165"/>
    </location>
</feature>
<keyword evidence="2" id="KW-0479">Metal-binding</keyword>
<evidence type="ECO:0000256" key="4">
    <source>
        <dbReference type="ARBA" id="ARBA00022833"/>
    </source>
</evidence>
<sequence>MASGAKKSGGFTCSVPGCFNNDKRNRGISFYKFPKDKKLKKIWLQQISRKDFKPTNGHRVCSQHFEGGKKTYLNNVPTVFPLSKTHQKVNTEPRRTLIRVNTSARTANTIPSDRSSEAVNIEGGKELTDPDAPLAAELIQMEEKLEKLQNEMKVLSIKNEGLQNEIESLKFGFHRFIGSDDDMNYYTGMISHHFLALFAFLNAGDICSRLRYWGSNNSSIQFPELEKKGQKRSLEPKDELFLTLARLRVNIPEKVLADNYKISVAEVSRIFVTWLDLIYSRLVQLPTWASKSTFQKTMPECFREKYPLTRVIIDCTEIFIEKPSCFRAQSGTYSSYKSHNTAKGLIGIAPHGTVTFVSELYGGHYSDKAIVEDCGILQLLDEGDSVMAVRGFEIQDLLAKKKVYLNIPPFMRCKDQLSPEEEDETRDVASVRIHVERAIERVKNYNILTQIIPNSMAEDLNKIWKVCALLTNLKGCLVT</sequence>
<dbReference type="InterPro" id="IPR038441">
    <property type="entry name" value="THAP_Znf_sf"/>
</dbReference>
<evidence type="ECO:0000313" key="9">
    <source>
        <dbReference type="EMBL" id="CAH3172844.1"/>
    </source>
</evidence>
<dbReference type="PANTHER" id="PTHR23080">
    <property type="entry name" value="THAP DOMAIN PROTEIN"/>
    <property type="match status" value="1"/>
</dbReference>
<name>A0ABN8R0Z3_9CNID</name>
<dbReference type="SMART" id="SM00980">
    <property type="entry name" value="THAP"/>
    <property type="match status" value="1"/>
</dbReference>
<dbReference type="PANTHER" id="PTHR23080:SF133">
    <property type="entry name" value="SI:CH211-262I1.5-RELATED"/>
    <property type="match status" value="1"/>
</dbReference>
<dbReference type="Gene3D" id="6.20.210.20">
    <property type="entry name" value="THAP domain"/>
    <property type="match status" value="1"/>
</dbReference>
<comment type="cofactor">
    <cofactor evidence="1">
        <name>a divalent metal cation</name>
        <dbReference type="ChEBI" id="CHEBI:60240"/>
    </cofactor>
</comment>
<evidence type="ECO:0000259" key="8">
    <source>
        <dbReference type="PROSITE" id="PS50950"/>
    </source>
</evidence>
<organism evidence="9 10">
    <name type="scientific">Porites lobata</name>
    <dbReference type="NCBI Taxonomy" id="104759"/>
    <lineage>
        <taxon>Eukaryota</taxon>
        <taxon>Metazoa</taxon>
        <taxon>Cnidaria</taxon>
        <taxon>Anthozoa</taxon>
        <taxon>Hexacorallia</taxon>
        <taxon>Scleractinia</taxon>
        <taxon>Fungiina</taxon>
        <taxon>Poritidae</taxon>
        <taxon>Porites</taxon>
    </lineage>
</organism>
<feature type="domain" description="THAP-type" evidence="8">
    <location>
        <begin position="8"/>
        <end position="80"/>
    </location>
</feature>
<comment type="caution">
    <text evidence="9">The sequence shown here is derived from an EMBL/GenBank/DDBJ whole genome shotgun (WGS) entry which is preliminary data.</text>
</comment>
<dbReference type="Pfam" id="PF13613">
    <property type="entry name" value="HTH_Tnp_4"/>
    <property type="match status" value="1"/>
</dbReference>
<dbReference type="Proteomes" id="UP001159405">
    <property type="component" value="Unassembled WGS sequence"/>
</dbReference>
<evidence type="ECO:0000256" key="6">
    <source>
        <dbReference type="PROSITE-ProRule" id="PRU00309"/>
    </source>
</evidence>
<dbReference type="SUPFAM" id="SSF57716">
    <property type="entry name" value="Glucocorticoid receptor-like (DNA-binding domain)"/>
    <property type="match status" value="1"/>
</dbReference>
<proteinExistence type="predicted"/>
<keyword evidence="10" id="KW-1185">Reference proteome</keyword>
<evidence type="ECO:0000256" key="7">
    <source>
        <dbReference type="SAM" id="Coils"/>
    </source>
</evidence>
<keyword evidence="4" id="KW-0862">Zinc</keyword>
<dbReference type="EMBL" id="CALNXK010000176">
    <property type="protein sequence ID" value="CAH3172844.1"/>
    <property type="molecule type" value="Genomic_DNA"/>
</dbReference>
<evidence type="ECO:0000256" key="5">
    <source>
        <dbReference type="ARBA" id="ARBA00023125"/>
    </source>
</evidence>
<evidence type="ECO:0000256" key="3">
    <source>
        <dbReference type="ARBA" id="ARBA00022771"/>
    </source>
</evidence>